<dbReference type="RefSeq" id="WP_211852252.1">
    <property type="nucleotide sequence ID" value="NZ_JAAGBB010000009.1"/>
</dbReference>
<sequence>MTVFIKCDDGTLVNAATVKQIRPLRLTADEPKRGLKAGGFSHYSLISEGETLKAHRMEIDASALAGVTIPAAAGAKAVLIAEDTEAGRPTMETIITRWMPIIAWRIRNTVNGSGEPIFPESPASNETVYIELPDGRLLQSDVADYADLEAAKQDRLQAAQQAWDLRQGQ</sequence>
<name>A0ABS5EWC4_9PROT</name>
<comment type="caution">
    <text evidence="1">The sequence shown here is derived from an EMBL/GenBank/DDBJ whole genome shotgun (WGS) entry which is preliminary data.</text>
</comment>
<keyword evidence="2" id="KW-1185">Reference proteome</keyword>
<dbReference type="Proteomes" id="UP001196870">
    <property type="component" value="Unassembled WGS sequence"/>
</dbReference>
<dbReference type="EMBL" id="JAAGBB010000009">
    <property type="protein sequence ID" value="MBR0664586.1"/>
    <property type="molecule type" value="Genomic_DNA"/>
</dbReference>
<accession>A0ABS5EWC4</accession>
<protein>
    <submittedName>
        <fullName evidence="1">Uncharacterized protein</fullName>
    </submittedName>
</protein>
<organism evidence="1 2">
    <name type="scientific">Plastoroseomonas hellenica</name>
    <dbReference type="NCBI Taxonomy" id="2687306"/>
    <lineage>
        <taxon>Bacteria</taxon>
        <taxon>Pseudomonadati</taxon>
        <taxon>Pseudomonadota</taxon>
        <taxon>Alphaproteobacteria</taxon>
        <taxon>Acetobacterales</taxon>
        <taxon>Acetobacteraceae</taxon>
        <taxon>Plastoroseomonas</taxon>
    </lineage>
</organism>
<evidence type="ECO:0000313" key="1">
    <source>
        <dbReference type="EMBL" id="MBR0664586.1"/>
    </source>
</evidence>
<gene>
    <name evidence="1" type="ORF">GXW71_09500</name>
</gene>
<proteinExistence type="predicted"/>
<reference evidence="2" key="1">
    <citation type="journal article" date="2021" name="Syst. Appl. Microbiol.">
        <title>Roseomonas hellenica sp. nov., isolated from roots of wild-growing Alkanna tinctoria.</title>
        <authorList>
            <person name="Rat A."/>
            <person name="Naranjo H.D."/>
            <person name="Lebbe L."/>
            <person name="Cnockaert M."/>
            <person name="Krigas N."/>
            <person name="Grigoriadou K."/>
            <person name="Maloupa E."/>
            <person name="Willems A."/>
        </authorList>
    </citation>
    <scope>NUCLEOTIDE SEQUENCE [LARGE SCALE GENOMIC DNA]</scope>
    <source>
        <strain evidence="2">LMG 31523</strain>
    </source>
</reference>
<evidence type="ECO:0000313" key="2">
    <source>
        <dbReference type="Proteomes" id="UP001196870"/>
    </source>
</evidence>